<gene>
    <name evidence="1" type="ORF">ALEPTO_LOCUS13816</name>
</gene>
<dbReference type="AlphaFoldDB" id="A0A9N9J8U6"/>
<dbReference type="InterPro" id="IPR006597">
    <property type="entry name" value="Sel1-like"/>
</dbReference>
<dbReference type="OrthoDB" id="2242379at2759"/>
<organism evidence="1 2">
    <name type="scientific">Ambispora leptoticha</name>
    <dbReference type="NCBI Taxonomy" id="144679"/>
    <lineage>
        <taxon>Eukaryota</taxon>
        <taxon>Fungi</taxon>
        <taxon>Fungi incertae sedis</taxon>
        <taxon>Mucoromycota</taxon>
        <taxon>Glomeromycotina</taxon>
        <taxon>Glomeromycetes</taxon>
        <taxon>Archaeosporales</taxon>
        <taxon>Ambisporaceae</taxon>
        <taxon>Ambispora</taxon>
    </lineage>
</organism>
<dbReference type="SUPFAM" id="SSF81901">
    <property type="entry name" value="HCP-like"/>
    <property type="match status" value="1"/>
</dbReference>
<feature type="non-terminal residue" evidence="1">
    <location>
        <position position="243"/>
    </location>
</feature>
<dbReference type="Proteomes" id="UP000789508">
    <property type="component" value="Unassembled WGS sequence"/>
</dbReference>
<feature type="non-terminal residue" evidence="1">
    <location>
        <position position="1"/>
    </location>
</feature>
<dbReference type="Pfam" id="PF08238">
    <property type="entry name" value="Sel1"/>
    <property type="match status" value="5"/>
</dbReference>
<evidence type="ECO:0000313" key="2">
    <source>
        <dbReference type="Proteomes" id="UP000789508"/>
    </source>
</evidence>
<keyword evidence="2" id="KW-1185">Reference proteome</keyword>
<sequence length="243" mass="28367">SELGEIDEEWIINQTLLIIMKAKKLRCLSELCRLLLPDFLNDHSCEPEKLFKLVNEHEERDKYLLILAFLYSYGIGTTTNAAKAFEYYHKSAKLDDPIGMQETGFCFQKGIGITRNCVQAEFWYKKAAEAGMELAQYELALIYFNRHDEDQSVFWLEKSAYAGFNESAEFLAETYFERRDFRRSFYWYRLLYGDGKEFGRDGLANCYRDGLGTVKDLHKAIKCLLIPSPLDDSNILEEIFIEE</sequence>
<dbReference type="InterPro" id="IPR011990">
    <property type="entry name" value="TPR-like_helical_dom_sf"/>
</dbReference>
<dbReference type="EMBL" id="CAJVPS010048575">
    <property type="protein sequence ID" value="CAG8764812.1"/>
    <property type="molecule type" value="Genomic_DNA"/>
</dbReference>
<dbReference type="InterPro" id="IPR052748">
    <property type="entry name" value="ISR_Activator"/>
</dbReference>
<comment type="caution">
    <text evidence="1">The sequence shown here is derived from an EMBL/GenBank/DDBJ whole genome shotgun (WGS) entry which is preliminary data.</text>
</comment>
<accession>A0A9N9J8U6</accession>
<dbReference type="PANTHER" id="PTHR45011:SF1">
    <property type="entry name" value="DAP3-BINDING CELL DEATH ENHANCER 1"/>
    <property type="match status" value="1"/>
</dbReference>
<name>A0A9N9J8U6_9GLOM</name>
<evidence type="ECO:0000313" key="1">
    <source>
        <dbReference type="EMBL" id="CAG8764812.1"/>
    </source>
</evidence>
<dbReference type="PANTHER" id="PTHR45011">
    <property type="entry name" value="DAP3-BINDING CELL DEATH ENHANCER 1"/>
    <property type="match status" value="1"/>
</dbReference>
<protein>
    <submittedName>
        <fullName evidence="1">303_t:CDS:1</fullName>
    </submittedName>
</protein>
<proteinExistence type="predicted"/>
<dbReference type="SMART" id="SM00671">
    <property type="entry name" value="SEL1"/>
    <property type="match status" value="4"/>
</dbReference>
<dbReference type="Gene3D" id="1.25.40.10">
    <property type="entry name" value="Tetratricopeptide repeat domain"/>
    <property type="match status" value="1"/>
</dbReference>
<reference evidence="1" key="1">
    <citation type="submission" date="2021-06" db="EMBL/GenBank/DDBJ databases">
        <authorList>
            <person name="Kallberg Y."/>
            <person name="Tangrot J."/>
            <person name="Rosling A."/>
        </authorList>
    </citation>
    <scope>NUCLEOTIDE SEQUENCE</scope>
    <source>
        <strain evidence="1">FL130A</strain>
    </source>
</reference>